<feature type="transmembrane region" description="Helical" evidence="5">
    <location>
        <begin position="302"/>
        <end position="320"/>
    </location>
</feature>
<evidence type="ECO:0000256" key="1">
    <source>
        <dbReference type="ARBA" id="ARBA00004141"/>
    </source>
</evidence>
<evidence type="ECO:0000256" key="3">
    <source>
        <dbReference type="ARBA" id="ARBA00022989"/>
    </source>
</evidence>
<evidence type="ECO:0000313" key="8">
    <source>
        <dbReference type="EMBL" id="ABU57715.1"/>
    </source>
</evidence>
<organism evidence="8 9">
    <name type="scientific">Roseiflexus castenholzii (strain DSM 13941 / HLO8)</name>
    <dbReference type="NCBI Taxonomy" id="383372"/>
    <lineage>
        <taxon>Bacteria</taxon>
        <taxon>Bacillati</taxon>
        <taxon>Chloroflexota</taxon>
        <taxon>Chloroflexia</taxon>
        <taxon>Chloroflexales</taxon>
        <taxon>Roseiflexineae</taxon>
        <taxon>Roseiflexaceae</taxon>
        <taxon>Roseiflexus</taxon>
    </lineage>
</organism>
<dbReference type="GO" id="GO:0016020">
    <property type="term" value="C:membrane"/>
    <property type="evidence" value="ECO:0007669"/>
    <property type="project" value="UniProtKB-SubCell"/>
</dbReference>
<dbReference type="InterPro" id="IPR012340">
    <property type="entry name" value="NA-bd_OB-fold"/>
</dbReference>
<dbReference type="RefSeq" id="WP_012120143.1">
    <property type="nucleotide sequence ID" value="NC_009767.1"/>
</dbReference>
<dbReference type="PANTHER" id="PTHR33507:SF4">
    <property type="entry name" value="NODULATION COMPETITIVENESS PROTEIN NFED"/>
    <property type="match status" value="1"/>
</dbReference>
<dbReference type="Gene3D" id="3.90.226.10">
    <property type="entry name" value="2-enoyl-CoA Hydratase, Chain A, domain 1"/>
    <property type="match status" value="1"/>
</dbReference>
<dbReference type="HOGENOM" id="CLU_024619_1_0_0"/>
<comment type="subcellular location">
    <subcellularLocation>
        <location evidence="1">Membrane</location>
        <topology evidence="1">Multi-pass membrane protein</topology>
    </subcellularLocation>
</comment>
<evidence type="ECO:0000256" key="4">
    <source>
        <dbReference type="ARBA" id="ARBA00023136"/>
    </source>
</evidence>
<evidence type="ECO:0000259" key="7">
    <source>
        <dbReference type="Pfam" id="PF24961"/>
    </source>
</evidence>
<dbReference type="InterPro" id="IPR052165">
    <property type="entry name" value="Membrane_assoc_protease"/>
</dbReference>
<evidence type="ECO:0000256" key="2">
    <source>
        <dbReference type="ARBA" id="ARBA00022692"/>
    </source>
</evidence>
<evidence type="ECO:0000256" key="5">
    <source>
        <dbReference type="SAM" id="Phobius"/>
    </source>
</evidence>
<dbReference type="PANTHER" id="PTHR33507">
    <property type="entry name" value="INNER MEMBRANE PROTEIN YBBJ"/>
    <property type="match status" value="1"/>
</dbReference>
<dbReference type="AlphaFoldDB" id="A7NJP5"/>
<dbReference type="EMBL" id="CP000804">
    <property type="protein sequence ID" value="ABU57715.1"/>
    <property type="molecule type" value="Genomic_DNA"/>
</dbReference>
<dbReference type="STRING" id="383372.Rcas_1623"/>
<feature type="transmembrane region" description="Helical" evidence="5">
    <location>
        <begin position="355"/>
        <end position="377"/>
    </location>
</feature>
<feature type="transmembrane region" description="Helical" evidence="5">
    <location>
        <begin position="327"/>
        <end position="343"/>
    </location>
</feature>
<dbReference type="InterPro" id="IPR002810">
    <property type="entry name" value="NfeD-like_C"/>
</dbReference>
<dbReference type="Gene3D" id="2.40.50.140">
    <property type="entry name" value="Nucleic acid-binding proteins"/>
    <property type="match status" value="1"/>
</dbReference>
<dbReference type="CDD" id="cd07020">
    <property type="entry name" value="Clp_protease_NfeD_1"/>
    <property type="match status" value="1"/>
</dbReference>
<feature type="domain" description="NfeD integral membrane" evidence="7">
    <location>
        <begin position="255"/>
        <end position="369"/>
    </location>
</feature>
<dbReference type="SUPFAM" id="SSF52096">
    <property type="entry name" value="ClpP/crotonase"/>
    <property type="match status" value="1"/>
</dbReference>
<keyword evidence="2 5" id="KW-0812">Transmembrane</keyword>
<dbReference type="eggNOG" id="COG1030">
    <property type="taxonomic scope" value="Bacteria"/>
</dbReference>
<dbReference type="InterPro" id="IPR029045">
    <property type="entry name" value="ClpP/crotonase-like_dom_sf"/>
</dbReference>
<dbReference type="InterPro" id="IPR056739">
    <property type="entry name" value="NfeD_membrane"/>
</dbReference>
<feature type="domain" description="NfeD-like C-terminal" evidence="6">
    <location>
        <begin position="389"/>
        <end position="444"/>
    </location>
</feature>
<keyword evidence="3 5" id="KW-1133">Transmembrane helix</keyword>
<gene>
    <name evidence="8" type="ordered locus">Rcas_1623</name>
</gene>
<evidence type="ECO:0000313" key="9">
    <source>
        <dbReference type="Proteomes" id="UP000000263"/>
    </source>
</evidence>
<name>A7NJP5_ROSCS</name>
<dbReference type="KEGG" id="rca:Rcas_1623"/>
<proteinExistence type="predicted"/>
<feature type="transmembrane region" description="Helical" evidence="5">
    <location>
        <begin position="249"/>
        <end position="270"/>
    </location>
</feature>
<accession>A7NJP5</accession>
<dbReference type="Proteomes" id="UP000000263">
    <property type="component" value="Chromosome"/>
</dbReference>
<keyword evidence="9" id="KW-1185">Reference proteome</keyword>
<dbReference type="SUPFAM" id="SSF141322">
    <property type="entry name" value="NfeD domain-like"/>
    <property type="match status" value="1"/>
</dbReference>
<keyword evidence="4 5" id="KW-0472">Membrane</keyword>
<feature type="transmembrane region" description="Helical" evidence="5">
    <location>
        <begin position="277"/>
        <end position="296"/>
    </location>
</feature>
<dbReference type="Pfam" id="PF01957">
    <property type="entry name" value="NfeD"/>
    <property type="match status" value="1"/>
</dbReference>
<reference evidence="8 9" key="1">
    <citation type="submission" date="2007-08" db="EMBL/GenBank/DDBJ databases">
        <title>Complete sequence of Roseiflexus castenholzii DSM 13941.</title>
        <authorList>
            <consortium name="US DOE Joint Genome Institute"/>
            <person name="Copeland A."/>
            <person name="Lucas S."/>
            <person name="Lapidus A."/>
            <person name="Barry K."/>
            <person name="Glavina del Rio T."/>
            <person name="Dalin E."/>
            <person name="Tice H."/>
            <person name="Pitluck S."/>
            <person name="Thompson L.S."/>
            <person name="Brettin T."/>
            <person name="Bruce D."/>
            <person name="Detter J.C."/>
            <person name="Han C."/>
            <person name="Tapia R."/>
            <person name="Schmutz J."/>
            <person name="Larimer F."/>
            <person name="Land M."/>
            <person name="Hauser L."/>
            <person name="Kyrpides N."/>
            <person name="Mikhailova N."/>
            <person name="Bryant D.A."/>
            <person name="Hanada S."/>
            <person name="Tsukatani Y."/>
            <person name="Richardson P."/>
        </authorList>
    </citation>
    <scope>NUCLEOTIDE SEQUENCE [LARGE SCALE GENOMIC DNA]</scope>
    <source>
        <strain evidence="9">DSM 13941 / HLO8</strain>
    </source>
</reference>
<sequence>MPANCSSHQRSGMLIAALAIALLLLVWPAGSARAQQSGGPLYLIEVSGIVSAPTIDYLRRAVQIAEASSADALIISYSSTGGVLRDVRVFAAEVAQARVPIVVFITPRGTQAGPAGALFVTAAHISALSPDTSFGSPFPLAQVDDTLSQQTRDLLLDNVSSQMRKWNETRGRNAEWIDRAVREGVILNNQQAISLDPPAIDLVAADLRELLTLIDGRIVTLDDGRVVRISSIGRMPTPIEPTLFESLRLALTDPTVAFALLVLGSMAIYLELNTPGIGLFAGAGFLLLLGAAAGFLALPVLWWAMTLVILGLVLIGAEFVAPTHGGLMITGLVMLGIGGGNLIDATQAPGAGVAWWALLIVIGGIAATAALGLALALRSRKRPAAIGTEALVGRLAQVRRRLDPRGMVFVEGALWQAISETDPVEVGDWVRVVAVHNLQLIVRPLESEESTTREAQPPSTGRVV</sequence>
<dbReference type="OrthoDB" id="9806253at2"/>
<protein>
    <submittedName>
        <fullName evidence="8">Uncharacterized protein</fullName>
    </submittedName>
</protein>
<evidence type="ECO:0000259" key="6">
    <source>
        <dbReference type="Pfam" id="PF01957"/>
    </source>
</evidence>
<dbReference type="Pfam" id="PF24961">
    <property type="entry name" value="NfeD_membrane"/>
    <property type="match status" value="1"/>
</dbReference>